<dbReference type="Proteomes" id="UP000011713">
    <property type="component" value="Unassembled WGS sequence"/>
</dbReference>
<name>M4BAG1_HYAAE</name>
<dbReference type="AlphaFoldDB" id="M4BAG1"/>
<evidence type="ECO:0000256" key="1">
    <source>
        <dbReference type="SAM" id="MobiDB-lite"/>
    </source>
</evidence>
<accession>M4BAG1</accession>
<dbReference type="EnsemblProtists" id="HpaT803271">
    <property type="protein sequence ID" value="HpaP803271"/>
    <property type="gene ID" value="HpaG803271"/>
</dbReference>
<evidence type="ECO:0000313" key="2">
    <source>
        <dbReference type="EnsemblProtists" id="HpaP803271"/>
    </source>
</evidence>
<dbReference type="EMBL" id="JH598070">
    <property type="status" value="NOT_ANNOTATED_CDS"/>
    <property type="molecule type" value="Genomic_DNA"/>
</dbReference>
<evidence type="ECO:0000313" key="3">
    <source>
        <dbReference type="Proteomes" id="UP000011713"/>
    </source>
</evidence>
<reference evidence="2" key="2">
    <citation type="submission" date="2015-06" db="UniProtKB">
        <authorList>
            <consortium name="EnsemblProtists"/>
        </authorList>
    </citation>
    <scope>IDENTIFICATION</scope>
    <source>
        <strain evidence="2">Emoy2</strain>
    </source>
</reference>
<protein>
    <submittedName>
        <fullName evidence="2">Uncharacterized protein</fullName>
    </submittedName>
</protein>
<dbReference type="HOGENOM" id="CLU_2781314_0_0_1"/>
<dbReference type="VEuPathDB" id="FungiDB:HpaG803271"/>
<organism evidence="2 3">
    <name type="scientific">Hyaloperonospora arabidopsidis (strain Emoy2)</name>
    <name type="common">Downy mildew agent</name>
    <name type="synonym">Peronospora arabidopsidis</name>
    <dbReference type="NCBI Taxonomy" id="559515"/>
    <lineage>
        <taxon>Eukaryota</taxon>
        <taxon>Sar</taxon>
        <taxon>Stramenopiles</taxon>
        <taxon>Oomycota</taxon>
        <taxon>Peronosporomycetes</taxon>
        <taxon>Peronosporales</taxon>
        <taxon>Peronosporaceae</taxon>
        <taxon>Hyaloperonospora</taxon>
    </lineage>
</organism>
<reference evidence="3" key="1">
    <citation type="journal article" date="2010" name="Science">
        <title>Signatures of adaptation to obligate biotrophy in the Hyaloperonospora arabidopsidis genome.</title>
        <authorList>
            <person name="Baxter L."/>
            <person name="Tripathy S."/>
            <person name="Ishaque N."/>
            <person name="Boot N."/>
            <person name="Cabral A."/>
            <person name="Kemen E."/>
            <person name="Thines M."/>
            <person name="Ah-Fong A."/>
            <person name="Anderson R."/>
            <person name="Badejoko W."/>
            <person name="Bittner-Eddy P."/>
            <person name="Boore J.L."/>
            <person name="Chibucos M.C."/>
            <person name="Coates M."/>
            <person name="Dehal P."/>
            <person name="Delehaunty K."/>
            <person name="Dong S."/>
            <person name="Downton P."/>
            <person name="Dumas B."/>
            <person name="Fabro G."/>
            <person name="Fronick C."/>
            <person name="Fuerstenberg S.I."/>
            <person name="Fulton L."/>
            <person name="Gaulin E."/>
            <person name="Govers F."/>
            <person name="Hughes L."/>
            <person name="Humphray S."/>
            <person name="Jiang R.H."/>
            <person name="Judelson H."/>
            <person name="Kamoun S."/>
            <person name="Kyung K."/>
            <person name="Meijer H."/>
            <person name="Minx P."/>
            <person name="Morris P."/>
            <person name="Nelson J."/>
            <person name="Phuntumart V."/>
            <person name="Qutob D."/>
            <person name="Rehmany A."/>
            <person name="Rougon-Cardoso A."/>
            <person name="Ryden P."/>
            <person name="Torto-Alalibo T."/>
            <person name="Studholme D."/>
            <person name="Wang Y."/>
            <person name="Win J."/>
            <person name="Wood J."/>
            <person name="Clifton S.W."/>
            <person name="Rogers J."/>
            <person name="Van den Ackerveken G."/>
            <person name="Jones J.D."/>
            <person name="McDowell J.M."/>
            <person name="Beynon J."/>
            <person name="Tyler B.M."/>
        </authorList>
    </citation>
    <scope>NUCLEOTIDE SEQUENCE [LARGE SCALE GENOMIC DNA]</scope>
    <source>
        <strain evidence="3">Emoy2</strain>
    </source>
</reference>
<proteinExistence type="predicted"/>
<dbReference type="InParanoid" id="M4BAG1"/>
<keyword evidence="3" id="KW-1185">Reference proteome</keyword>
<sequence>MVHRLDEIAYKLYKLWSDPNKEGVPHDDLDKSARDLFVELTTPRRSREHGDEELESVSGRNGKRQKTTA</sequence>
<feature type="region of interest" description="Disordered" evidence="1">
    <location>
        <begin position="40"/>
        <end position="69"/>
    </location>
</feature>